<gene>
    <name evidence="2" type="ORF">BGZ96_003671</name>
</gene>
<evidence type="ECO:0000313" key="2">
    <source>
        <dbReference type="EMBL" id="KAG0275737.1"/>
    </source>
</evidence>
<accession>A0ABQ7JJ05</accession>
<sequence>MTVRDRVGAERDGGEGSSAEKLRGGTVVIGDVDMAPRTHSEEAEEKEMMIVDDDGDKAEEHTRDEMEMEGWIEDNSNKSNMDDKDNNVRKKLKGGVAGNERDKNDYDSDDVEDLQTIERSTQRCIEAAYATMVIIRNFDDTQTKYHGGHYTFTVYLAGTILIMHLSITEDLAMQTQIHEELEICFRFLSILTPYWKDADEKAKALRDLLSIHANKNKQQGDFDDEEDDNDDEDYDEDGDKDNDSGGGGIEGEEEDDDYSADDDSGAEQSLQDLIIADALLDLSNQLPKDDYDHLKIDAHIIFVFTATVNVVTATRTPAAIKALAFRIIALGVSTPRN</sequence>
<evidence type="ECO:0000256" key="1">
    <source>
        <dbReference type="SAM" id="MobiDB-lite"/>
    </source>
</evidence>
<feature type="region of interest" description="Disordered" evidence="1">
    <location>
        <begin position="216"/>
        <end position="264"/>
    </location>
</feature>
<feature type="compositionally biased region" description="Acidic residues" evidence="1">
    <location>
        <begin position="250"/>
        <end position="264"/>
    </location>
</feature>
<feature type="compositionally biased region" description="Basic and acidic residues" evidence="1">
    <location>
        <begin position="1"/>
        <end position="23"/>
    </location>
</feature>
<name>A0ABQ7JJ05_9FUNG</name>
<proteinExistence type="predicted"/>
<feature type="region of interest" description="Disordered" evidence="1">
    <location>
        <begin position="1"/>
        <end position="111"/>
    </location>
</feature>
<evidence type="ECO:0000313" key="3">
    <source>
        <dbReference type="Proteomes" id="UP001194696"/>
    </source>
</evidence>
<comment type="caution">
    <text evidence="2">The sequence shown here is derived from an EMBL/GenBank/DDBJ whole genome shotgun (WGS) entry which is preliminary data.</text>
</comment>
<protein>
    <submittedName>
        <fullName evidence="2">Uncharacterized protein</fullName>
    </submittedName>
</protein>
<dbReference type="Proteomes" id="UP001194696">
    <property type="component" value="Unassembled WGS sequence"/>
</dbReference>
<dbReference type="CDD" id="cd12148">
    <property type="entry name" value="fungal_TF_MHR"/>
    <property type="match status" value="1"/>
</dbReference>
<keyword evidence="3" id="KW-1185">Reference proteome</keyword>
<dbReference type="EMBL" id="JAAAIM010001805">
    <property type="protein sequence ID" value="KAG0275737.1"/>
    <property type="molecule type" value="Genomic_DNA"/>
</dbReference>
<reference evidence="2 3" key="1">
    <citation type="journal article" date="2020" name="Fungal Divers.">
        <title>Resolving the Mortierellaceae phylogeny through synthesis of multi-gene phylogenetics and phylogenomics.</title>
        <authorList>
            <person name="Vandepol N."/>
            <person name="Liber J."/>
            <person name="Desiro A."/>
            <person name="Na H."/>
            <person name="Kennedy M."/>
            <person name="Barry K."/>
            <person name="Grigoriev I.V."/>
            <person name="Miller A.N."/>
            <person name="O'Donnell K."/>
            <person name="Stajich J.E."/>
            <person name="Bonito G."/>
        </authorList>
    </citation>
    <scope>NUCLEOTIDE SEQUENCE [LARGE SCALE GENOMIC DNA]</scope>
    <source>
        <strain evidence="2 3">AD045</strain>
    </source>
</reference>
<feature type="compositionally biased region" description="Acidic residues" evidence="1">
    <location>
        <begin position="221"/>
        <end position="240"/>
    </location>
</feature>
<organism evidence="2 3">
    <name type="scientific">Linnemannia gamsii</name>
    <dbReference type="NCBI Taxonomy" id="64522"/>
    <lineage>
        <taxon>Eukaryota</taxon>
        <taxon>Fungi</taxon>
        <taxon>Fungi incertae sedis</taxon>
        <taxon>Mucoromycota</taxon>
        <taxon>Mortierellomycotina</taxon>
        <taxon>Mortierellomycetes</taxon>
        <taxon>Mortierellales</taxon>
        <taxon>Mortierellaceae</taxon>
        <taxon>Linnemannia</taxon>
    </lineage>
</organism>
<feature type="compositionally biased region" description="Basic and acidic residues" evidence="1">
    <location>
        <begin position="34"/>
        <end position="49"/>
    </location>
</feature>